<evidence type="ECO:0000313" key="2">
    <source>
        <dbReference type="EMBL" id="KAK7248685.1"/>
    </source>
</evidence>
<evidence type="ECO:0000313" key="3">
    <source>
        <dbReference type="Proteomes" id="UP001363151"/>
    </source>
</evidence>
<accession>A0ABR1G5U6</accession>
<sequence length="438" mass="47945">MMKFSLHIAPGSSSGSQRAQPLPSSGRPIMSVLKQPLVPQRQRATPRRLVTNPVKGGRELAKSKDALHRVAVEIRTLRQRKQPANGTPAAQLDALMQSLYAKAGRLIDLLAADLFKSDDDLFKEFNNMDAIELAVLEVQEESVKVLRGEVSFAEAAQTTALASLASSRGASLPELVKEFERHVAVVVEDHRARAAYDQKIRDEGYMCTDPWGKRKHVSGDDVVARRERQKKYLADVASGERVKPKYDEEEHAESLIEKLERNRGYADSKRGLNAARIEESHDTATELPAGVDRRTGGRYAIACDIASRAGVDNTPSTDLAAVVARLEQARALAGVKERAPRTLPAGVAKCENGKFCTNFHYASGSVALRACGRIIYFETAEAAAAAMARFRAASAEEQKAMLSPQLKCCKCGQLFRPGKAKGKARLARLEDHEKTCAR</sequence>
<feature type="compositionally biased region" description="Polar residues" evidence="1">
    <location>
        <begin position="11"/>
        <end position="23"/>
    </location>
</feature>
<keyword evidence="3" id="KW-1185">Reference proteome</keyword>
<organism evidence="2 3">
    <name type="scientific">Aureococcus anophagefferens</name>
    <name type="common">Harmful bloom alga</name>
    <dbReference type="NCBI Taxonomy" id="44056"/>
    <lineage>
        <taxon>Eukaryota</taxon>
        <taxon>Sar</taxon>
        <taxon>Stramenopiles</taxon>
        <taxon>Ochrophyta</taxon>
        <taxon>Pelagophyceae</taxon>
        <taxon>Pelagomonadales</taxon>
        <taxon>Pelagomonadaceae</taxon>
        <taxon>Aureococcus</taxon>
    </lineage>
</organism>
<comment type="caution">
    <text evidence="2">The sequence shown here is derived from an EMBL/GenBank/DDBJ whole genome shotgun (WGS) entry which is preliminary data.</text>
</comment>
<dbReference type="Proteomes" id="UP001363151">
    <property type="component" value="Unassembled WGS sequence"/>
</dbReference>
<protein>
    <submittedName>
        <fullName evidence="2">Vacuolar protein sorting-associated protein 41</fullName>
    </submittedName>
</protein>
<reference evidence="2 3" key="1">
    <citation type="submission" date="2024-03" db="EMBL/GenBank/DDBJ databases">
        <title>Aureococcus anophagefferens CCMP1851 and Kratosvirus quantuckense: Draft genome of a second virus-susceptible host strain in the model system.</title>
        <authorList>
            <person name="Chase E."/>
            <person name="Truchon A.R."/>
            <person name="Schepens W."/>
            <person name="Wilhelm S.W."/>
        </authorList>
    </citation>
    <scope>NUCLEOTIDE SEQUENCE [LARGE SCALE GENOMIC DNA]</scope>
    <source>
        <strain evidence="2 3">CCMP1851</strain>
    </source>
</reference>
<dbReference type="EMBL" id="JBBJCI010000087">
    <property type="protein sequence ID" value="KAK7248685.1"/>
    <property type="molecule type" value="Genomic_DNA"/>
</dbReference>
<name>A0ABR1G5U6_AURAN</name>
<feature type="region of interest" description="Disordered" evidence="1">
    <location>
        <begin position="1"/>
        <end position="29"/>
    </location>
</feature>
<gene>
    <name evidence="2" type="primary">VPS41</name>
    <name evidence="2" type="ORF">SO694_00040121</name>
</gene>
<evidence type="ECO:0000256" key="1">
    <source>
        <dbReference type="SAM" id="MobiDB-lite"/>
    </source>
</evidence>
<proteinExistence type="predicted"/>